<evidence type="ECO:0000313" key="3">
    <source>
        <dbReference type="Proteomes" id="UP000502508"/>
    </source>
</evidence>
<evidence type="ECO:0000256" key="1">
    <source>
        <dbReference type="SAM" id="MobiDB-lite"/>
    </source>
</evidence>
<gene>
    <name evidence="2" type="ORF">Pflav_064850</name>
</gene>
<dbReference type="AlphaFoldDB" id="A0A6F8Y1W9"/>
<evidence type="ECO:0000313" key="2">
    <source>
        <dbReference type="EMBL" id="BCB80075.1"/>
    </source>
</evidence>
<dbReference type="KEGG" id="pfla:Pflav_064850"/>
<sequence length="130" mass="13581">MPASSGASTDAVVVSTEKHAPLAPGSGCAMETDSGAVRPVVGQPPGHRHGPQGVAAECLSSWAHRCAQHPGGKGSASEVKVVSWFCGWARPRAQLDSSRNEDPGWAWTADPAGFTAGCWRPYGDPETWFP</sequence>
<reference evidence="2 3" key="2">
    <citation type="submission" date="2020-03" db="EMBL/GenBank/DDBJ databases">
        <authorList>
            <person name="Ichikawa N."/>
            <person name="Kimura A."/>
            <person name="Kitahashi Y."/>
            <person name="Uohara A."/>
        </authorList>
    </citation>
    <scope>NUCLEOTIDE SEQUENCE [LARGE SCALE GENOMIC DNA]</scope>
    <source>
        <strain evidence="2 3">NBRC 107702</strain>
    </source>
</reference>
<dbReference type="EMBL" id="AP022870">
    <property type="protein sequence ID" value="BCB80075.1"/>
    <property type="molecule type" value="Genomic_DNA"/>
</dbReference>
<dbReference type="Proteomes" id="UP000502508">
    <property type="component" value="Chromosome"/>
</dbReference>
<accession>A0A6F8Y1W9</accession>
<keyword evidence="3" id="KW-1185">Reference proteome</keyword>
<name>A0A6F8Y1W9_9ACTN</name>
<proteinExistence type="predicted"/>
<reference evidence="2 3" key="1">
    <citation type="submission" date="2020-03" db="EMBL/GenBank/DDBJ databases">
        <title>Whole genome shotgun sequence of Phytohabitans flavus NBRC 107702.</title>
        <authorList>
            <person name="Komaki H."/>
            <person name="Tamura T."/>
        </authorList>
    </citation>
    <scope>NUCLEOTIDE SEQUENCE [LARGE SCALE GENOMIC DNA]</scope>
    <source>
        <strain evidence="2 3">NBRC 107702</strain>
    </source>
</reference>
<protein>
    <submittedName>
        <fullName evidence="2">Uncharacterized protein</fullName>
    </submittedName>
</protein>
<feature type="region of interest" description="Disordered" evidence="1">
    <location>
        <begin position="20"/>
        <end position="53"/>
    </location>
</feature>
<organism evidence="2 3">
    <name type="scientific">Phytohabitans flavus</name>
    <dbReference type="NCBI Taxonomy" id="1076124"/>
    <lineage>
        <taxon>Bacteria</taxon>
        <taxon>Bacillati</taxon>
        <taxon>Actinomycetota</taxon>
        <taxon>Actinomycetes</taxon>
        <taxon>Micromonosporales</taxon>
        <taxon>Micromonosporaceae</taxon>
    </lineage>
</organism>